<protein>
    <submittedName>
        <fullName evidence="1">Uncharacterized protein</fullName>
    </submittedName>
</protein>
<keyword evidence="2" id="KW-1185">Reference proteome</keyword>
<dbReference type="EMBL" id="MU003505">
    <property type="protein sequence ID" value="KAF2471387.1"/>
    <property type="molecule type" value="Genomic_DNA"/>
</dbReference>
<accession>A0ACB6QYN2</accession>
<evidence type="ECO:0000313" key="1">
    <source>
        <dbReference type="EMBL" id="KAF2471387.1"/>
    </source>
</evidence>
<comment type="caution">
    <text evidence="1">The sequence shown here is derived from an EMBL/GenBank/DDBJ whole genome shotgun (WGS) entry which is preliminary data.</text>
</comment>
<sequence length="291" mass="33067">MGLAFYKQESRRPGGPSLEPDRLDICVGARSPTASTKFRAWNLETMGSTKIKLSNWQAHAPSLTSRIPKNRVQGPECRLESIPGNCSFTISKLTDPRLRHELQKPFKLRKYGSVRLAGDLNLISLGRAGTSKNAVKNTRMGASVFQKQKKTQNNEWNVGDIRRGFYLPDWIRNLNFDLGREQHMGSFPIVTQAPFSEFYDILPLWNSLLSMAITLSSMEHSRVLQNVFKRTISLSAEAKSESEKKPWIACLDQAYKSRRTPRQYTACSLKVLRATARGLNTTKRCSRRNWS</sequence>
<evidence type="ECO:0000313" key="2">
    <source>
        <dbReference type="Proteomes" id="UP000799755"/>
    </source>
</evidence>
<gene>
    <name evidence="1" type="ORF">BDR25DRAFT_354627</name>
</gene>
<name>A0ACB6QYN2_9PLEO</name>
<reference evidence="1" key="1">
    <citation type="journal article" date="2020" name="Stud. Mycol.">
        <title>101 Dothideomycetes genomes: a test case for predicting lifestyles and emergence of pathogens.</title>
        <authorList>
            <person name="Haridas S."/>
            <person name="Albert R."/>
            <person name="Binder M."/>
            <person name="Bloem J."/>
            <person name="Labutti K."/>
            <person name="Salamov A."/>
            <person name="Andreopoulos B."/>
            <person name="Baker S."/>
            <person name="Barry K."/>
            <person name="Bills G."/>
            <person name="Bluhm B."/>
            <person name="Cannon C."/>
            <person name="Castanera R."/>
            <person name="Culley D."/>
            <person name="Daum C."/>
            <person name="Ezra D."/>
            <person name="Gonzalez J."/>
            <person name="Henrissat B."/>
            <person name="Kuo A."/>
            <person name="Liang C."/>
            <person name="Lipzen A."/>
            <person name="Lutzoni F."/>
            <person name="Magnuson J."/>
            <person name="Mondo S."/>
            <person name="Nolan M."/>
            <person name="Ohm R."/>
            <person name="Pangilinan J."/>
            <person name="Park H.-J."/>
            <person name="Ramirez L."/>
            <person name="Alfaro M."/>
            <person name="Sun H."/>
            <person name="Tritt A."/>
            <person name="Yoshinaga Y."/>
            <person name="Zwiers L.-H."/>
            <person name="Turgeon B."/>
            <person name="Goodwin S."/>
            <person name="Spatafora J."/>
            <person name="Crous P."/>
            <person name="Grigoriev I."/>
        </authorList>
    </citation>
    <scope>NUCLEOTIDE SEQUENCE</scope>
    <source>
        <strain evidence="1">ATCC 200398</strain>
    </source>
</reference>
<organism evidence="1 2">
    <name type="scientific">Lindgomyces ingoldianus</name>
    <dbReference type="NCBI Taxonomy" id="673940"/>
    <lineage>
        <taxon>Eukaryota</taxon>
        <taxon>Fungi</taxon>
        <taxon>Dikarya</taxon>
        <taxon>Ascomycota</taxon>
        <taxon>Pezizomycotina</taxon>
        <taxon>Dothideomycetes</taxon>
        <taxon>Pleosporomycetidae</taxon>
        <taxon>Pleosporales</taxon>
        <taxon>Lindgomycetaceae</taxon>
        <taxon>Lindgomyces</taxon>
    </lineage>
</organism>
<proteinExistence type="predicted"/>
<dbReference type="Proteomes" id="UP000799755">
    <property type="component" value="Unassembled WGS sequence"/>
</dbReference>